<accession>A0A1G4GUC9</accession>
<name>A0A1G4GUC9_PLAVI</name>
<feature type="region of interest" description="Disordered" evidence="1">
    <location>
        <begin position="608"/>
        <end position="645"/>
    </location>
</feature>
<dbReference type="Proteomes" id="UP000196402">
    <property type="component" value="Chromosome 6"/>
</dbReference>
<dbReference type="VEuPathDB" id="PlasmoDB:PVW1_060013300"/>
<evidence type="ECO:0000256" key="1">
    <source>
        <dbReference type="SAM" id="MobiDB-lite"/>
    </source>
</evidence>
<feature type="region of interest" description="Disordered" evidence="1">
    <location>
        <begin position="978"/>
        <end position="1062"/>
    </location>
</feature>
<feature type="compositionally biased region" description="Basic and acidic residues" evidence="1">
    <location>
        <begin position="1217"/>
        <end position="1228"/>
    </location>
</feature>
<feature type="compositionally biased region" description="Basic and acidic residues" evidence="1">
    <location>
        <begin position="1007"/>
        <end position="1021"/>
    </location>
</feature>
<feature type="region of interest" description="Disordered" evidence="1">
    <location>
        <begin position="79"/>
        <end position="117"/>
    </location>
</feature>
<feature type="region of interest" description="Disordered" evidence="1">
    <location>
        <begin position="445"/>
        <end position="502"/>
    </location>
</feature>
<feature type="compositionally biased region" description="Acidic residues" evidence="1">
    <location>
        <begin position="1179"/>
        <end position="1215"/>
    </location>
</feature>
<feature type="region of interest" description="Disordered" evidence="1">
    <location>
        <begin position="882"/>
        <end position="912"/>
    </location>
</feature>
<organism evidence="2 3">
    <name type="scientific">Plasmodium vivax</name>
    <name type="common">malaria parasite P. vivax</name>
    <dbReference type="NCBI Taxonomy" id="5855"/>
    <lineage>
        <taxon>Eukaryota</taxon>
        <taxon>Sar</taxon>
        <taxon>Alveolata</taxon>
        <taxon>Apicomplexa</taxon>
        <taxon>Aconoidasida</taxon>
        <taxon>Haemosporida</taxon>
        <taxon>Plasmodiidae</taxon>
        <taxon>Plasmodium</taxon>
        <taxon>Plasmodium (Plasmodium)</taxon>
    </lineage>
</organism>
<dbReference type="VEuPathDB" id="PlasmoDB:PVP01_0607000"/>
<reference evidence="2 3" key="1">
    <citation type="submission" date="2016-07" db="EMBL/GenBank/DDBJ databases">
        <authorList>
            <consortium name="Pathogen Informatics"/>
        </authorList>
    </citation>
    <scope>NUCLEOTIDE SEQUENCE [LARGE SCALE GENOMIC DNA]</scope>
</reference>
<feature type="compositionally biased region" description="Basic and acidic residues" evidence="1">
    <location>
        <begin position="488"/>
        <end position="498"/>
    </location>
</feature>
<dbReference type="VEuPathDB" id="PlasmoDB:PVPAM_060017900"/>
<feature type="compositionally biased region" description="Basic and acidic residues" evidence="1">
    <location>
        <begin position="1335"/>
        <end position="1360"/>
    </location>
</feature>
<dbReference type="eggNOG" id="ENOG502SCIM">
    <property type="taxonomic scope" value="Eukaryota"/>
</dbReference>
<feature type="compositionally biased region" description="Basic and acidic residues" evidence="1">
    <location>
        <begin position="1168"/>
        <end position="1178"/>
    </location>
</feature>
<protein>
    <submittedName>
        <fullName evidence="2">Schizont egress antigen-1, putative</fullName>
    </submittedName>
</protein>
<feature type="compositionally biased region" description="Basic residues" evidence="1">
    <location>
        <begin position="97"/>
        <end position="114"/>
    </location>
</feature>
<feature type="region of interest" description="Disordered" evidence="1">
    <location>
        <begin position="1094"/>
        <end position="1292"/>
    </location>
</feature>
<sequence>MGDHQNAPTQEEDQLCYIDRFDVNELIGGVEQNEGDAQCNEGSDVCKYEIPFFLCNGENNREDSERNSSVSYLDDGASTIISKQDEDNGTEEDPVGKKKTKKKQTIKTKGKGKGKNTQTAKEKINIIFIPNDGRGLDSFEEILSMKNVSSEKVEKKLNEKVYQIFCKSVADINTHNLSKARKGSERQRRGTLHVEHIDYGDIFLSIRDSMTRRERRSSNNLLRDDSRRQLRRYTNGEDHQQALLGRRKVKNAYNYRCNGGNFFKSYRKKDTRYCLPIGGDRVIEKGASHVRRRRVAASHNHHVAANKRRNYVPLEDRKFLPNCYMTENGKKQNGMYSPGDYEEKKGPPFPGEKIAPNSVFIHSGRSPRGTDVTPQEGQTNRIRAATQEEIHHCEQQYYPSRRDNGEVAPHKGSAPAVLEISQRDKQPGEGATSECEINFAFDSRGEEKHDGEAEAGNAPVVNAPEVNDADVAKEGEKKDSTSPPMHSHHVEAKEKIAPDDGDASEMCHWREEASACAESVVSLGSLKQSGGHGGSNPCLYSREDKEYFDLLVRRYEKTKLSLEGSEVLSVSVSDAPGGEAAVIEAGEVGEVEEAEVMQVVEEAGEANEILLGEPKPEDRASQIDAEEGEDAPTGEPPMDKAPTDENLQIGRYEELLENDMCDLYNLKMHDLKTLKKCDFGLSKNLLIKDIFMYHSNGLKEDEGPLDVDGMEDAQGGNEEPVDEDDGEIKSFLAKLKADVTSQIGMNNEDGEQAFDLLDSVHANDCYYDCDGGEEDVRGRDLFEDDPHDGEDFPMGSKLNLSDLDDDVGGGTAGVAIGVGMDPAVEETPPGGGSLFESPTKLEEERKDTECQTEFPLDFSRNTNRTPRKKSVEVILVKKKLKRMKEKDEEGEDEGQNKWGVSQTDSKGKCRRYPRRNRIKTLRYWIGERELTKRNPHTGEIDVVGFSECTNLGDLSPHIIGPIKYKTLNLRDMMYPLSADDEEGGHRRGSDSVDDASGDGLAGFHTDGQADGRVKTHVRDNRGGGQSRKRRRSEQKGALERDANAEEVVEEVAEEGEDDSERVGARLSSRSYNVSRRRRKRKFINIVNYIKKRRRKKAAKGVEKREGDSSEGNHTVGEDHNSGENHNAEENEDNLFHDASSWRFDEEVAGVEEAPGMEAPTEELPVEEVPGKEAPKEEAPIEEPPVEELPVEEPPVEELPVEELPVEELPVEELPVEEAPKEEAPREEPPIELPPVEAADQLVATEEGLEEGTKESAIEGEDEEAKGATKKKVSEKSKTEEKRKKDVKRKIKERRIDQMYKELSLFNLDFLSTGGKVKASKGEKKARRGAPGGKGAKKDITKGGKEGRKEKKQSKQEETQKEQTSGEPQSSENTACDEELNGPKVATILRTDEVGSTSGEEADGKVASEEISCTVEHDEKELPPSGDLLVEESPADSEGKPLFGEQPQYHQQGKDEADDVKTNEVISSNLCEVEEYTKRKVQSTANEAKSGSTAGEDEADVPVTTPQNDGAKLNHMKEERNDEGGKSERNKKIKMVPVEGGTEMADVRKDSSNEVPSCSRTDTHLQGEEKNGTALCVKSSRDYKTVLKKSLRVKVVHFDVDRRKQRRSKTGGADAMGEAADILHEVKIPQLLSLNSCIITGSPHLKEAFPPSGSLPLVQKNLFGDVKVDLSLYSVRMTPREKYSSSSLHHNLVGYVDAGERIKIVLGSQERCFERGDFFFIPRFRSFVVDNCSREECVVYVCPVGASIPATG</sequence>
<feature type="region of interest" description="Disordered" evidence="1">
    <location>
        <begin position="401"/>
        <end position="432"/>
    </location>
</feature>
<feature type="compositionally biased region" description="Basic and acidic residues" evidence="1">
    <location>
        <begin position="1271"/>
        <end position="1283"/>
    </location>
</feature>
<feature type="region of interest" description="Disordered" evidence="1">
    <location>
        <begin position="1310"/>
        <end position="1460"/>
    </location>
</feature>
<evidence type="ECO:0000313" key="2">
    <source>
        <dbReference type="EMBL" id="SCO66157.1"/>
    </source>
</evidence>
<dbReference type="VEuPathDB" id="PlasmoDB:PVX_001955"/>
<gene>
    <name evidence="2" type="ORF">PVT01_060013300</name>
</gene>
<feature type="region of interest" description="Disordered" evidence="1">
    <location>
        <begin position="1476"/>
        <end position="1528"/>
    </location>
</feature>
<feature type="compositionally biased region" description="Basic and acidic residues" evidence="1">
    <location>
        <begin position="470"/>
        <end position="480"/>
    </location>
</feature>
<dbReference type="EMBL" id="LT615244">
    <property type="protein sequence ID" value="SCO66157.1"/>
    <property type="molecule type" value="Genomic_DNA"/>
</dbReference>
<feature type="compositionally biased region" description="Basic and acidic residues" evidence="1">
    <location>
        <begin position="1115"/>
        <end position="1128"/>
    </location>
</feature>
<evidence type="ECO:0000313" key="3">
    <source>
        <dbReference type="Proteomes" id="UP000196402"/>
    </source>
</evidence>
<proteinExistence type="predicted"/>
<feature type="compositionally biased region" description="Acidic residues" evidence="1">
    <location>
        <begin position="1044"/>
        <end position="1059"/>
    </location>
</feature>
<feature type="compositionally biased region" description="Basic and acidic residues" evidence="1">
    <location>
        <begin position="1033"/>
        <end position="1043"/>
    </location>
</feature>
<feature type="compositionally biased region" description="Basic and acidic residues" evidence="1">
    <location>
        <begin position="1451"/>
        <end position="1460"/>
    </location>
</feature>
<feature type="compositionally biased region" description="Polar residues" evidence="1">
    <location>
        <begin position="1481"/>
        <end position="1492"/>
    </location>
</feature>
<feature type="compositionally biased region" description="Basic and acidic residues" evidence="1">
    <location>
        <begin position="1514"/>
        <end position="1528"/>
    </location>
</feature>